<feature type="transmembrane region" description="Helical" evidence="1">
    <location>
        <begin position="130"/>
        <end position="151"/>
    </location>
</feature>
<keyword evidence="3" id="KW-1185">Reference proteome</keyword>
<dbReference type="KEGG" id="rml:FF011L_38930"/>
<dbReference type="Proteomes" id="UP000320672">
    <property type="component" value="Chromosome"/>
</dbReference>
<keyword evidence="1" id="KW-0472">Membrane</keyword>
<dbReference type="RefSeq" id="WP_145353039.1">
    <property type="nucleotide sequence ID" value="NZ_CP036262.1"/>
</dbReference>
<proteinExistence type="predicted"/>
<protein>
    <submittedName>
        <fullName evidence="2">Uncharacterized protein</fullName>
    </submittedName>
</protein>
<keyword evidence="1" id="KW-0812">Transmembrane</keyword>
<reference evidence="2 3" key="1">
    <citation type="submission" date="2019-02" db="EMBL/GenBank/DDBJ databases">
        <title>Deep-cultivation of Planctomycetes and their phenomic and genomic characterization uncovers novel biology.</title>
        <authorList>
            <person name="Wiegand S."/>
            <person name="Jogler M."/>
            <person name="Boedeker C."/>
            <person name="Pinto D."/>
            <person name="Vollmers J."/>
            <person name="Rivas-Marin E."/>
            <person name="Kohn T."/>
            <person name="Peeters S.H."/>
            <person name="Heuer A."/>
            <person name="Rast P."/>
            <person name="Oberbeckmann S."/>
            <person name="Bunk B."/>
            <person name="Jeske O."/>
            <person name="Meyerdierks A."/>
            <person name="Storesund J.E."/>
            <person name="Kallscheuer N."/>
            <person name="Luecker S."/>
            <person name="Lage O.M."/>
            <person name="Pohl T."/>
            <person name="Merkel B.J."/>
            <person name="Hornburger P."/>
            <person name="Mueller R.-W."/>
            <person name="Bruemmer F."/>
            <person name="Labrenz M."/>
            <person name="Spormann A.M."/>
            <person name="Op den Camp H."/>
            <person name="Overmann J."/>
            <person name="Amann R."/>
            <person name="Jetten M.S.M."/>
            <person name="Mascher T."/>
            <person name="Medema M.H."/>
            <person name="Devos D.P."/>
            <person name="Kaster A.-K."/>
            <person name="Ovreas L."/>
            <person name="Rohde M."/>
            <person name="Galperin M.Y."/>
            <person name="Jogler C."/>
        </authorList>
    </citation>
    <scope>NUCLEOTIDE SEQUENCE [LARGE SCALE GENOMIC DNA]</scope>
    <source>
        <strain evidence="2 3">FF011L</strain>
    </source>
</reference>
<feature type="transmembrane region" description="Helical" evidence="1">
    <location>
        <begin position="7"/>
        <end position="25"/>
    </location>
</feature>
<keyword evidence="1" id="KW-1133">Transmembrane helix</keyword>
<feature type="transmembrane region" description="Helical" evidence="1">
    <location>
        <begin position="197"/>
        <end position="215"/>
    </location>
</feature>
<name>A0A517MJR4_9BACT</name>
<feature type="transmembrane region" description="Helical" evidence="1">
    <location>
        <begin position="163"/>
        <end position="182"/>
    </location>
</feature>
<dbReference type="AlphaFoldDB" id="A0A517MJR4"/>
<dbReference type="EMBL" id="CP036262">
    <property type="protein sequence ID" value="QDS95108.1"/>
    <property type="molecule type" value="Genomic_DNA"/>
</dbReference>
<evidence type="ECO:0000256" key="1">
    <source>
        <dbReference type="SAM" id="Phobius"/>
    </source>
</evidence>
<organism evidence="2 3">
    <name type="scientific">Roseimaritima multifibrata</name>
    <dbReference type="NCBI Taxonomy" id="1930274"/>
    <lineage>
        <taxon>Bacteria</taxon>
        <taxon>Pseudomonadati</taxon>
        <taxon>Planctomycetota</taxon>
        <taxon>Planctomycetia</taxon>
        <taxon>Pirellulales</taxon>
        <taxon>Pirellulaceae</taxon>
        <taxon>Roseimaritima</taxon>
    </lineage>
</organism>
<dbReference type="OrthoDB" id="285561at2"/>
<accession>A0A517MJR4</accession>
<sequence length="238" mass="27175">MRKTTLALNLIVVAFFICFLAYMFVARQHLDSLARDFVTEKTLDYSKPVVDVADEALDSPLVKKLLSDDQETAIRREIADYQSDPSVYIADLTRQQLRDAPAANANPLNERGAAIKNKIRTFYDNTLNALIADLRIFSVSNLIAGLIAFGLSYRSSSDIRKPIVWFSFLMFVAVLYCSYLYVDDLTFFRILFRTHMGWWYAALLCVMIVALYLDYGRHDKGTEPSVERERAITPVLKS</sequence>
<evidence type="ECO:0000313" key="3">
    <source>
        <dbReference type="Proteomes" id="UP000320672"/>
    </source>
</evidence>
<gene>
    <name evidence="2" type="ORF">FF011L_38930</name>
</gene>
<evidence type="ECO:0000313" key="2">
    <source>
        <dbReference type="EMBL" id="QDS95108.1"/>
    </source>
</evidence>